<protein>
    <submittedName>
        <fullName evidence="2">Uncharacterized protein</fullName>
    </submittedName>
</protein>
<dbReference type="InParanoid" id="A0CM71"/>
<dbReference type="KEGG" id="ptm:GSPATT00008367001"/>
<feature type="coiled-coil region" evidence="1">
    <location>
        <begin position="118"/>
        <end position="155"/>
    </location>
</feature>
<keyword evidence="3" id="KW-1185">Reference proteome</keyword>
<sequence>MFKNSRTKQVNQPVFKLKQFLNTIVVPCSSKDPTNSLKNSIESSRFASYHNISNSLRKNIILNQHSLLPTNSNRKSLVIETNQTSTITIDHVQQEYNNKKNTKQIRKHFRQLKNLSIGQNSNDNLNSTNEELQTLQSNKNRATKYNTNNKNVQQKSRKQKLIDFLKGENQGIQFTQLLQKKYSKQYTLFPFFTIKKYQELQF</sequence>
<dbReference type="AlphaFoldDB" id="A0CM71"/>
<dbReference type="HOGENOM" id="CLU_1374560_0_0_1"/>
<name>A0CM71_PARTE</name>
<gene>
    <name evidence="2" type="ORF">GSPATT00008367001</name>
</gene>
<reference evidence="2 3" key="1">
    <citation type="journal article" date="2006" name="Nature">
        <title>Global trends of whole-genome duplications revealed by the ciliate Paramecium tetraurelia.</title>
        <authorList>
            <consortium name="Genoscope"/>
            <person name="Aury J.-M."/>
            <person name="Jaillon O."/>
            <person name="Duret L."/>
            <person name="Noel B."/>
            <person name="Jubin C."/>
            <person name="Porcel B.M."/>
            <person name="Segurens B."/>
            <person name="Daubin V."/>
            <person name="Anthouard V."/>
            <person name="Aiach N."/>
            <person name="Arnaiz O."/>
            <person name="Billaut A."/>
            <person name="Beisson J."/>
            <person name="Blanc I."/>
            <person name="Bouhouche K."/>
            <person name="Camara F."/>
            <person name="Duharcourt S."/>
            <person name="Guigo R."/>
            <person name="Gogendeau D."/>
            <person name="Katinka M."/>
            <person name="Keller A.-M."/>
            <person name="Kissmehl R."/>
            <person name="Klotz C."/>
            <person name="Koll F."/>
            <person name="Le Moue A."/>
            <person name="Lepere C."/>
            <person name="Malinsky S."/>
            <person name="Nowacki M."/>
            <person name="Nowak J.K."/>
            <person name="Plattner H."/>
            <person name="Poulain J."/>
            <person name="Ruiz F."/>
            <person name="Serrano V."/>
            <person name="Zagulski M."/>
            <person name="Dessen P."/>
            <person name="Betermier M."/>
            <person name="Weissenbach J."/>
            <person name="Scarpelli C."/>
            <person name="Schachter V."/>
            <person name="Sperling L."/>
            <person name="Meyer E."/>
            <person name="Cohen J."/>
            <person name="Wincker P."/>
        </authorList>
    </citation>
    <scope>NUCLEOTIDE SEQUENCE [LARGE SCALE GENOMIC DNA]</scope>
    <source>
        <strain evidence="2 3">Stock d4-2</strain>
    </source>
</reference>
<proteinExistence type="predicted"/>
<accession>A0CM71</accession>
<keyword evidence="1" id="KW-0175">Coiled coil</keyword>
<dbReference type="RefSeq" id="XP_001439285.1">
    <property type="nucleotide sequence ID" value="XM_001439248.1"/>
</dbReference>
<evidence type="ECO:0000313" key="2">
    <source>
        <dbReference type="EMBL" id="CAK71888.1"/>
    </source>
</evidence>
<dbReference type="Proteomes" id="UP000000600">
    <property type="component" value="Unassembled WGS sequence"/>
</dbReference>
<evidence type="ECO:0000256" key="1">
    <source>
        <dbReference type="SAM" id="Coils"/>
    </source>
</evidence>
<organism evidence="2 3">
    <name type="scientific">Paramecium tetraurelia</name>
    <dbReference type="NCBI Taxonomy" id="5888"/>
    <lineage>
        <taxon>Eukaryota</taxon>
        <taxon>Sar</taxon>
        <taxon>Alveolata</taxon>
        <taxon>Ciliophora</taxon>
        <taxon>Intramacronucleata</taxon>
        <taxon>Oligohymenophorea</taxon>
        <taxon>Peniculida</taxon>
        <taxon>Parameciidae</taxon>
        <taxon>Paramecium</taxon>
    </lineage>
</organism>
<evidence type="ECO:0000313" key="3">
    <source>
        <dbReference type="Proteomes" id="UP000000600"/>
    </source>
</evidence>
<dbReference type="EMBL" id="CT868108">
    <property type="protein sequence ID" value="CAK71888.1"/>
    <property type="molecule type" value="Genomic_DNA"/>
</dbReference>
<dbReference type="GeneID" id="5025070"/>
<dbReference type="OrthoDB" id="305641at2759"/>